<keyword evidence="3" id="KW-1185">Reference proteome</keyword>
<feature type="transmembrane region" description="Helical" evidence="1">
    <location>
        <begin position="7"/>
        <end position="28"/>
    </location>
</feature>
<dbReference type="Proteomes" id="UP000184016">
    <property type="component" value="Unassembled WGS sequence"/>
</dbReference>
<evidence type="ECO:0000256" key="1">
    <source>
        <dbReference type="SAM" id="Phobius"/>
    </source>
</evidence>
<dbReference type="EMBL" id="FRAF01000001">
    <property type="protein sequence ID" value="SHJ49684.1"/>
    <property type="molecule type" value="Genomic_DNA"/>
</dbReference>
<keyword evidence="1" id="KW-0472">Membrane</keyword>
<keyword evidence="1" id="KW-0812">Transmembrane</keyword>
<dbReference type="STRING" id="1830138.SAMN05443507_10139"/>
<evidence type="ECO:0000313" key="2">
    <source>
        <dbReference type="EMBL" id="SHJ49684.1"/>
    </source>
</evidence>
<name>A0A1M6JSH0_9BACL</name>
<reference evidence="3" key="1">
    <citation type="submission" date="2016-11" db="EMBL/GenBank/DDBJ databases">
        <authorList>
            <person name="Varghese N."/>
            <person name="Submissions S."/>
        </authorList>
    </citation>
    <scope>NUCLEOTIDE SEQUENCE [LARGE SCALE GENOMIC DNA]</scope>
    <source>
        <strain evidence="3">USBA-503</strain>
    </source>
</reference>
<sequence>MKTALKWLYATILGGLLVVGILFVWLHLHTVHGWKI</sequence>
<dbReference type="AlphaFoldDB" id="A0A1M6JSH0"/>
<evidence type="ECO:0000313" key="3">
    <source>
        <dbReference type="Proteomes" id="UP000184016"/>
    </source>
</evidence>
<protein>
    <submittedName>
        <fullName evidence="2">Uncharacterized protein</fullName>
    </submittedName>
</protein>
<accession>A0A1M6JSH0</accession>
<organism evidence="2 3">
    <name type="scientific">Alicyclobacillus tolerans</name>
    <dbReference type="NCBI Taxonomy" id="90970"/>
    <lineage>
        <taxon>Bacteria</taxon>
        <taxon>Bacillati</taxon>
        <taxon>Bacillota</taxon>
        <taxon>Bacilli</taxon>
        <taxon>Bacillales</taxon>
        <taxon>Alicyclobacillaceae</taxon>
        <taxon>Alicyclobacillus</taxon>
    </lineage>
</organism>
<keyword evidence="1" id="KW-1133">Transmembrane helix</keyword>
<proteinExistence type="predicted"/>
<gene>
    <name evidence="2" type="ORF">SAMN05443507_10139</name>
</gene>